<dbReference type="Proteomes" id="UP000510821">
    <property type="component" value="Chromosome"/>
</dbReference>
<evidence type="ECO:0000313" key="2">
    <source>
        <dbReference type="Proteomes" id="UP000510821"/>
    </source>
</evidence>
<organism evidence="1 2">
    <name type="scientific">Fermentimicrarchaeum limneticum</name>
    <dbReference type="NCBI Taxonomy" id="2795018"/>
    <lineage>
        <taxon>Archaea</taxon>
        <taxon>Candidatus Micrarchaeota</taxon>
        <taxon>Candidatus Fermentimicrarchaeales</taxon>
        <taxon>Candidatus Fermentimicrarchaeaceae</taxon>
        <taxon>Candidatus Fermentimicrarchaeum</taxon>
    </lineage>
</organism>
<evidence type="ECO:0000313" key="1">
    <source>
        <dbReference type="EMBL" id="QLJ52958.1"/>
    </source>
</evidence>
<proteinExistence type="predicted"/>
<protein>
    <submittedName>
        <fullName evidence="1">Uncharacterized protein</fullName>
    </submittedName>
</protein>
<gene>
    <name evidence="1" type="ORF">Sv326_0783</name>
</gene>
<dbReference type="EMBL" id="CP058998">
    <property type="protein sequence ID" value="QLJ52958.1"/>
    <property type="molecule type" value="Genomic_DNA"/>
</dbReference>
<name>A0A7D6BM18_FERL1</name>
<accession>A0A7D6BM18</accession>
<dbReference type="AlphaFoldDB" id="A0A7D6BM18"/>
<dbReference type="KEGG" id="flt:Sv326_0783"/>
<sequence>MALRAQTSIEFLLILSAVVLVVLAGVMSLSEIMKMQQSAYSAVQGGVENASAGLLTYLSNETFGTGFYPISGGFGEYTNASLVALEVTKNEPYFINQPSIIKLTAWNNYPAPMKVPKLALLVLDPSGNETALSPSEEENVTIILSHTLTATFIPSGAGVYNLTAVAQDENGSVLINPVSNDSVVIRTNFTVLDSRPPSSGVIKTFNIEDEVAVERNTAYVQMFLLPQDAVIYSAVLEITEPHLYEDSTSGAQASYHYSQISECYCPQGTACSIMGVVSSEFFSRDGVFEIPQHSFIESASYSTNKIAGDAASVFINGELNPPASSVVRPGTNTISLSIEPEYNRCPPSPPTSSHESRLATGDATISVIYYYPSTRTAMPSDLMSIEVNDGPLHSPYSVEDISSYVRAGGNTVQFFNLQGSFKYKLVVTYA</sequence>
<reference evidence="2" key="1">
    <citation type="submission" date="2020-07" db="EMBL/GenBank/DDBJ databases">
        <title>Metabolic diversity and evolutionary history of the archaeal phylum ###Micrarchaeota### uncovered from a freshwater lake metagenome.</title>
        <authorList>
            <person name="Kadnikov V.V."/>
            <person name="Savvichev A.S."/>
            <person name="Mardanov A.V."/>
            <person name="Beletsky A.V."/>
            <person name="Chupakov A.V."/>
            <person name="Kokryatskaya N.M."/>
            <person name="Pimenov N.V."/>
            <person name="Ravin N.V."/>
        </authorList>
    </citation>
    <scope>NUCLEOTIDE SEQUENCE [LARGE SCALE GENOMIC DNA]</scope>
</reference>